<name>A0ABR1HAE9_9HYPO</name>
<evidence type="ECO:0000313" key="1">
    <source>
        <dbReference type="EMBL" id="KAK7418031.1"/>
    </source>
</evidence>
<proteinExistence type="predicted"/>
<evidence type="ECO:0000313" key="2">
    <source>
        <dbReference type="Proteomes" id="UP001498476"/>
    </source>
</evidence>
<comment type="caution">
    <text evidence="1">The sequence shown here is derived from an EMBL/GenBank/DDBJ whole genome shotgun (WGS) entry which is preliminary data.</text>
</comment>
<dbReference type="Proteomes" id="UP001498476">
    <property type="component" value="Unassembled WGS sequence"/>
</dbReference>
<accession>A0ABR1HAE9</accession>
<reference evidence="1 2" key="1">
    <citation type="journal article" date="2025" name="Microbiol. Resour. Announc.">
        <title>Draft genome sequences for Neonectria magnoliae and Neonectria punicea, canker pathogens of Liriodendron tulipifera and Acer saccharum in West Virginia.</title>
        <authorList>
            <person name="Petronek H.M."/>
            <person name="Kasson M.T."/>
            <person name="Metheny A.M."/>
            <person name="Stauder C.M."/>
            <person name="Lovett B."/>
            <person name="Lynch S.C."/>
            <person name="Garnas J.R."/>
            <person name="Kasson L.R."/>
            <person name="Stajich J.E."/>
        </authorList>
    </citation>
    <scope>NUCLEOTIDE SEQUENCE [LARGE SCALE GENOMIC DNA]</scope>
    <source>
        <strain evidence="1 2">NRRL 64653</strain>
    </source>
</reference>
<gene>
    <name evidence="1" type="ORF">QQX98_004170</name>
</gene>
<protein>
    <submittedName>
        <fullName evidence="1">Uncharacterized protein</fullName>
    </submittedName>
</protein>
<sequence length="136" mass="15744">MLSYDRQIHSSRSRACSSVNRWRKIFQPVWKPDVKIGLTYVERDLGLTVLAILENYETKPELLKEPVYAVPSMWSPGDLAWEIEKQSGEKVRIVNPPSWGNKWLDITYTHYNEWGVFLTLSSPTPRTLLWGSSCTT</sequence>
<organism evidence="1 2">
    <name type="scientific">Neonectria punicea</name>
    <dbReference type="NCBI Taxonomy" id="979145"/>
    <lineage>
        <taxon>Eukaryota</taxon>
        <taxon>Fungi</taxon>
        <taxon>Dikarya</taxon>
        <taxon>Ascomycota</taxon>
        <taxon>Pezizomycotina</taxon>
        <taxon>Sordariomycetes</taxon>
        <taxon>Hypocreomycetidae</taxon>
        <taxon>Hypocreales</taxon>
        <taxon>Nectriaceae</taxon>
        <taxon>Neonectria</taxon>
    </lineage>
</organism>
<dbReference type="EMBL" id="JAZAVJ010000051">
    <property type="protein sequence ID" value="KAK7418031.1"/>
    <property type="molecule type" value="Genomic_DNA"/>
</dbReference>
<keyword evidence="2" id="KW-1185">Reference proteome</keyword>